<evidence type="ECO:0000259" key="5">
    <source>
        <dbReference type="PROSITE" id="PS50118"/>
    </source>
</evidence>
<dbReference type="SUPFAM" id="SSF47095">
    <property type="entry name" value="HMG-box"/>
    <property type="match status" value="1"/>
</dbReference>
<reference evidence="7" key="1">
    <citation type="journal article" date="2014" name="Fungal Biol.">
        <title>Identification of the MAT1 locus in Stagonosporopsis tanaceti, and exploring its potential for sexual reproduction in Australian pyrethrum fields.</title>
        <authorList>
            <person name="Vaghefi N."/>
            <person name="Ades P.K."/>
            <person name="Hay F.S."/>
            <person name="Pehtybridge S.J."/>
            <person name="Ford R."/>
            <person name="Taylor P.W.J."/>
        </authorList>
    </citation>
    <scope>NUCLEOTIDE SEQUENCE</scope>
    <source>
        <strain evidence="6">CBS 425.90</strain>
        <strain evidence="7">PD 85/259</strain>
    </source>
</reference>
<feature type="DNA-binding region" description="HMG box" evidence="3">
    <location>
        <begin position="131"/>
        <end position="199"/>
    </location>
</feature>
<evidence type="ECO:0000256" key="3">
    <source>
        <dbReference type="PROSITE-ProRule" id="PRU00267"/>
    </source>
</evidence>
<feature type="domain" description="HMG box" evidence="5">
    <location>
        <begin position="131"/>
        <end position="199"/>
    </location>
</feature>
<protein>
    <submittedName>
        <fullName evidence="7">MAT1-2-1 mating-type protein</fullName>
    </submittedName>
</protein>
<evidence type="ECO:0000256" key="4">
    <source>
        <dbReference type="SAM" id="MobiDB-lite"/>
    </source>
</evidence>
<dbReference type="GO" id="GO:0001228">
    <property type="term" value="F:DNA-binding transcription activator activity, RNA polymerase II-specific"/>
    <property type="evidence" value="ECO:0007669"/>
    <property type="project" value="TreeGrafter"/>
</dbReference>
<dbReference type="EMBL" id="KJ139677">
    <property type="protein sequence ID" value="AHY81339.1"/>
    <property type="molecule type" value="Genomic_DNA"/>
</dbReference>
<dbReference type="InterPro" id="IPR050140">
    <property type="entry name" value="SRY-related_HMG-box_TF-like"/>
</dbReference>
<feature type="region of interest" description="Disordered" evidence="4">
    <location>
        <begin position="173"/>
        <end position="222"/>
    </location>
</feature>
<organism evidence="7">
    <name type="scientific">Stagonosporopsis inoxydabilis</name>
    <dbReference type="NCBI Taxonomy" id="1200838"/>
    <lineage>
        <taxon>Eukaryota</taxon>
        <taxon>Fungi</taxon>
        <taxon>Dikarya</taxon>
        <taxon>Ascomycota</taxon>
        <taxon>Pezizomycotina</taxon>
        <taxon>Dothideomycetes</taxon>
        <taxon>Pleosporomycetidae</taxon>
        <taxon>Pleosporales</taxon>
        <taxon>Pleosporineae</taxon>
        <taxon>Didymellaceae</taxon>
        <taxon>Stagonosporopsis</taxon>
    </lineage>
</organism>
<accession>A0A023ZS07</accession>
<dbReference type="PANTHER" id="PTHR10270">
    <property type="entry name" value="SOX TRANSCRIPTION FACTOR"/>
    <property type="match status" value="1"/>
</dbReference>
<evidence type="ECO:0000313" key="6">
    <source>
        <dbReference type="EMBL" id="AHY81330.1"/>
    </source>
</evidence>
<dbReference type="PANTHER" id="PTHR10270:SF161">
    <property type="entry name" value="SEX-DETERMINING REGION Y PROTEIN"/>
    <property type="match status" value="1"/>
</dbReference>
<dbReference type="SMART" id="SM00398">
    <property type="entry name" value="HMG"/>
    <property type="match status" value="1"/>
</dbReference>
<sequence>MITKACLSSIPTQELALTTTVDSDIMAQFYNALDACVCGWLRGDTVVLLQGNIQELFGDVCMSYFEQSLTQQVGQAITFTFSPNSNGGQTIVQMPENKTVSTYLQSPASPPTAAIEAPSRSRKASPGIKKAPRPMNCWIIFRDAMHKVLKAENPHLTVQEISIRCSEIWHGLSPSEKKPWRDAATLRKDEHSRAHPDYKYSPRKPGEKKKRQSRKAKQAPAFAANPGLFDISPVSDTTTVAHDELQTTTPVDLPLPAVSEAPIDFGVNFTADVAQLMDETTLLGLDMTTQLGLDMTAELPDEFLTGEFLHDTEPLRHDKLEAEFGADFEGTMPFDLFGEESRLDGMQRSGYMYSTLS</sequence>
<dbReference type="GO" id="GO:0005634">
    <property type="term" value="C:nucleus"/>
    <property type="evidence" value="ECO:0007669"/>
    <property type="project" value="UniProtKB-UniRule"/>
</dbReference>
<gene>
    <name evidence="7" type="primary">MAT1-2-1</name>
</gene>
<dbReference type="PROSITE" id="PS50118">
    <property type="entry name" value="HMG_BOX_2"/>
    <property type="match status" value="1"/>
</dbReference>
<dbReference type="Pfam" id="PF00505">
    <property type="entry name" value="HMG_box"/>
    <property type="match status" value="1"/>
</dbReference>
<feature type="compositionally biased region" description="Basic and acidic residues" evidence="4">
    <location>
        <begin position="175"/>
        <end position="200"/>
    </location>
</feature>
<dbReference type="AlphaFoldDB" id="A0A023ZS07"/>
<evidence type="ECO:0000256" key="1">
    <source>
        <dbReference type="ARBA" id="ARBA00023125"/>
    </source>
</evidence>
<dbReference type="EMBL" id="KJ139674">
    <property type="protein sequence ID" value="AHY81330.1"/>
    <property type="molecule type" value="Genomic_DNA"/>
</dbReference>
<keyword evidence="2" id="KW-0804">Transcription</keyword>
<evidence type="ECO:0000256" key="2">
    <source>
        <dbReference type="ARBA" id="ARBA00023163"/>
    </source>
</evidence>
<dbReference type="InterPro" id="IPR009071">
    <property type="entry name" value="HMG_box_dom"/>
</dbReference>
<dbReference type="GO" id="GO:0030154">
    <property type="term" value="P:cell differentiation"/>
    <property type="evidence" value="ECO:0007669"/>
    <property type="project" value="TreeGrafter"/>
</dbReference>
<keyword evidence="3" id="KW-0539">Nucleus</keyword>
<dbReference type="CDD" id="cd01389">
    <property type="entry name" value="HMG-box_ROX1-like"/>
    <property type="match status" value="1"/>
</dbReference>
<evidence type="ECO:0000313" key="7">
    <source>
        <dbReference type="EMBL" id="AHY81339.1"/>
    </source>
</evidence>
<feature type="compositionally biased region" description="Basic residues" evidence="4">
    <location>
        <begin position="206"/>
        <end position="217"/>
    </location>
</feature>
<dbReference type="InterPro" id="IPR036910">
    <property type="entry name" value="HMG_box_dom_sf"/>
</dbReference>
<keyword evidence="1 3" id="KW-0238">DNA-binding</keyword>
<proteinExistence type="predicted"/>
<feature type="region of interest" description="Disordered" evidence="4">
    <location>
        <begin position="102"/>
        <end position="130"/>
    </location>
</feature>
<dbReference type="GO" id="GO:0000978">
    <property type="term" value="F:RNA polymerase II cis-regulatory region sequence-specific DNA binding"/>
    <property type="evidence" value="ECO:0007669"/>
    <property type="project" value="TreeGrafter"/>
</dbReference>
<dbReference type="Gene3D" id="1.10.30.10">
    <property type="entry name" value="High mobility group box domain"/>
    <property type="match status" value="1"/>
</dbReference>
<name>A0A023ZS07_9PLEO</name>